<accession>A0A1G2LIQ1</accession>
<gene>
    <name evidence="17" type="ORF">A3H71_01245</name>
</gene>
<comment type="subcellular location">
    <subcellularLocation>
        <location evidence="1">Membrane</location>
        <topology evidence="1">Multi-pass membrane protein</topology>
    </subcellularLocation>
</comment>
<dbReference type="PANTHER" id="PTHR30474">
    <property type="entry name" value="CELL CYCLE PROTEIN"/>
    <property type="match status" value="1"/>
</dbReference>
<keyword evidence="7 16" id="KW-1133">Transmembrane helix</keyword>
<keyword evidence="3" id="KW-0808">Transferase</keyword>
<evidence type="ECO:0000256" key="11">
    <source>
        <dbReference type="ARBA" id="ARBA00038053"/>
    </source>
</evidence>
<comment type="similarity">
    <text evidence="11">Belongs to the SEDS family. FtsW subfamily.</text>
</comment>
<dbReference type="InterPro" id="IPR018365">
    <property type="entry name" value="Cell_cycle_FtsW-rel_CS"/>
</dbReference>
<dbReference type="EMBL" id="MHQV01000008">
    <property type="protein sequence ID" value="OHA11513.1"/>
    <property type="molecule type" value="Genomic_DNA"/>
</dbReference>
<evidence type="ECO:0000256" key="8">
    <source>
        <dbReference type="ARBA" id="ARBA00023136"/>
    </source>
</evidence>
<evidence type="ECO:0000256" key="10">
    <source>
        <dbReference type="ARBA" id="ARBA00033270"/>
    </source>
</evidence>
<feature type="transmembrane region" description="Helical" evidence="16">
    <location>
        <begin position="6"/>
        <end position="24"/>
    </location>
</feature>
<protein>
    <recommendedName>
        <fullName evidence="12">Probable peptidoglycan glycosyltransferase FtsW</fullName>
        <ecNumber evidence="14">2.4.99.28</ecNumber>
    </recommendedName>
    <alternativeName>
        <fullName evidence="13">Cell division protein FtsW</fullName>
    </alternativeName>
    <alternativeName>
        <fullName evidence="10">Cell wall polymerase</fullName>
    </alternativeName>
    <alternativeName>
        <fullName evidence="9">Peptidoglycan polymerase</fullName>
    </alternativeName>
</protein>
<dbReference type="STRING" id="1802283.A3H71_01245"/>
<dbReference type="GO" id="GO:0005886">
    <property type="term" value="C:plasma membrane"/>
    <property type="evidence" value="ECO:0007669"/>
    <property type="project" value="TreeGrafter"/>
</dbReference>
<evidence type="ECO:0000256" key="9">
    <source>
        <dbReference type="ARBA" id="ARBA00032370"/>
    </source>
</evidence>
<evidence type="ECO:0000313" key="17">
    <source>
        <dbReference type="EMBL" id="OHA11513.1"/>
    </source>
</evidence>
<evidence type="ECO:0000256" key="13">
    <source>
        <dbReference type="ARBA" id="ARBA00041418"/>
    </source>
</evidence>
<dbReference type="AlphaFoldDB" id="A0A1G2LIQ1"/>
<keyword evidence="8 16" id="KW-0472">Membrane</keyword>
<reference evidence="17 18" key="1">
    <citation type="journal article" date="2016" name="Nat. Commun.">
        <title>Thousands of microbial genomes shed light on interconnected biogeochemical processes in an aquifer system.</title>
        <authorList>
            <person name="Anantharaman K."/>
            <person name="Brown C.T."/>
            <person name="Hug L.A."/>
            <person name="Sharon I."/>
            <person name="Castelle C.J."/>
            <person name="Probst A.J."/>
            <person name="Thomas B.C."/>
            <person name="Singh A."/>
            <person name="Wilkins M.J."/>
            <person name="Karaoz U."/>
            <person name="Brodie E.L."/>
            <person name="Williams K.H."/>
            <person name="Hubbard S.S."/>
            <person name="Banfield J.F."/>
        </authorList>
    </citation>
    <scope>NUCLEOTIDE SEQUENCE [LARGE SCALE GENOMIC DNA]</scope>
</reference>
<feature type="transmembrane region" description="Helical" evidence="16">
    <location>
        <begin position="64"/>
        <end position="86"/>
    </location>
</feature>
<dbReference type="InterPro" id="IPR001182">
    <property type="entry name" value="FtsW/RodA"/>
</dbReference>
<dbReference type="GO" id="GO:0008955">
    <property type="term" value="F:peptidoglycan glycosyltransferase activity"/>
    <property type="evidence" value="ECO:0007669"/>
    <property type="project" value="UniProtKB-EC"/>
</dbReference>
<feature type="transmembrane region" description="Helical" evidence="16">
    <location>
        <begin position="31"/>
        <end position="52"/>
    </location>
</feature>
<dbReference type="PROSITE" id="PS00428">
    <property type="entry name" value="FTSW_RODA_SPOVE"/>
    <property type="match status" value="1"/>
</dbReference>
<keyword evidence="4 16" id="KW-0812">Transmembrane</keyword>
<name>A0A1G2LIQ1_9BACT</name>
<evidence type="ECO:0000256" key="15">
    <source>
        <dbReference type="ARBA" id="ARBA00049902"/>
    </source>
</evidence>
<evidence type="ECO:0000313" key="18">
    <source>
        <dbReference type="Proteomes" id="UP000179052"/>
    </source>
</evidence>
<evidence type="ECO:0000256" key="12">
    <source>
        <dbReference type="ARBA" id="ARBA00041185"/>
    </source>
</evidence>
<keyword evidence="5" id="KW-0133">Cell shape</keyword>
<dbReference type="GO" id="GO:0009252">
    <property type="term" value="P:peptidoglycan biosynthetic process"/>
    <property type="evidence" value="ECO:0007669"/>
    <property type="project" value="UniProtKB-KW"/>
</dbReference>
<sequence>MGVVVLISLYLIFLWRGIVIIRKADDLFAKLVGAGIITTIVTQAFINMGAISGLFPLTGVPLPFISYGGTSLVATFIGLGIVYQIAKKS</sequence>
<organism evidence="17 18">
    <name type="scientific">Candidatus Sungbacteria bacterium RIFCSPLOWO2_02_FULL_48_13b</name>
    <dbReference type="NCBI Taxonomy" id="1802283"/>
    <lineage>
        <taxon>Bacteria</taxon>
        <taxon>Candidatus Sungiibacteriota</taxon>
    </lineage>
</organism>
<evidence type="ECO:0000256" key="6">
    <source>
        <dbReference type="ARBA" id="ARBA00022984"/>
    </source>
</evidence>
<evidence type="ECO:0000256" key="14">
    <source>
        <dbReference type="ARBA" id="ARBA00044770"/>
    </source>
</evidence>
<dbReference type="EC" id="2.4.99.28" evidence="14"/>
<evidence type="ECO:0000256" key="5">
    <source>
        <dbReference type="ARBA" id="ARBA00022960"/>
    </source>
</evidence>
<proteinExistence type="inferred from homology"/>
<comment type="catalytic activity">
    <reaction evidence="15">
        <text>[GlcNAc-(1-&gt;4)-Mur2Ac(oyl-L-Ala-gamma-D-Glu-L-Lys-D-Ala-D-Ala)](n)-di-trans,octa-cis-undecaprenyl diphosphate + beta-D-GlcNAc-(1-&gt;4)-Mur2Ac(oyl-L-Ala-gamma-D-Glu-L-Lys-D-Ala-D-Ala)-di-trans,octa-cis-undecaprenyl diphosphate = [GlcNAc-(1-&gt;4)-Mur2Ac(oyl-L-Ala-gamma-D-Glu-L-Lys-D-Ala-D-Ala)](n+1)-di-trans,octa-cis-undecaprenyl diphosphate + di-trans,octa-cis-undecaprenyl diphosphate + H(+)</text>
        <dbReference type="Rhea" id="RHEA:23708"/>
        <dbReference type="Rhea" id="RHEA-COMP:9602"/>
        <dbReference type="Rhea" id="RHEA-COMP:9603"/>
        <dbReference type="ChEBI" id="CHEBI:15378"/>
        <dbReference type="ChEBI" id="CHEBI:58405"/>
        <dbReference type="ChEBI" id="CHEBI:60033"/>
        <dbReference type="ChEBI" id="CHEBI:78435"/>
        <dbReference type="EC" id="2.4.99.28"/>
    </reaction>
</comment>
<dbReference type="PANTHER" id="PTHR30474:SF2">
    <property type="entry name" value="PEPTIDOGLYCAN GLYCOSYLTRANSFERASE FTSW-RELATED"/>
    <property type="match status" value="1"/>
</dbReference>
<evidence type="ECO:0000256" key="4">
    <source>
        <dbReference type="ARBA" id="ARBA00022692"/>
    </source>
</evidence>
<evidence type="ECO:0000256" key="2">
    <source>
        <dbReference type="ARBA" id="ARBA00022676"/>
    </source>
</evidence>
<dbReference type="GO" id="GO:0015648">
    <property type="term" value="F:lipid-linked peptidoglycan transporter activity"/>
    <property type="evidence" value="ECO:0007669"/>
    <property type="project" value="TreeGrafter"/>
</dbReference>
<evidence type="ECO:0000256" key="1">
    <source>
        <dbReference type="ARBA" id="ARBA00004141"/>
    </source>
</evidence>
<comment type="caution">
    <text evidence="17">The sequence shown here is derived from an EMBL/GenBank/DDBJ whole genome shotgun (WGS) entry which is preliminary data.</text>
</comment>
<dbReference type="GO" id="GO:0032153">
    <property type="term" value="C:cell division site"/>
    <property type="evidence" value="ECO:0007669"/>
    <property type="project" value="TreeGrafter"/>
</dbReference>
<keyword evidence="2" id="KW-0328">Glycosyltransferase</keyword>
<dbReference type="Pfam" id="PF01098">
    <property type="entry name" value="FTSW_RODA_SPOVE"/>
    <property type="match status" value="1"/>
</dbReference>
<evidence type="ECO:0000256" key="16">
    <source>
        <dbReference type="SAM" id="Phobius"/>
    </source>
</evidence>
<dbReference type="Proteomes" id="UP000179052">
    <property type="component" value="Unassembled WGS sequence"/>
</dbReference>
<dbReference type="GO" id="GO:0051301">
    <property type="term" value="P:cell division"/>
    <property type="evidence" value="ECO:0007669"/>
    <property type="project" value="InterPro"/>
</dbReference>
<dbReference type="GO" id="GO:0008360">
    <property type="term" value="P:regulation of cell shape"/>
    <property type="evidence" value="ECO:0007669"/>
    <property type="project" value="UniProtKB-KW"/>
</dbReference>
<keyword evidence="6" id="KW-0573">Peptidoglycan synthesis</keyword>
<evidence type="ECO:0000256" key="7">
    <source>
        <dbReference type="ARBA" id="ARBA00022989"/>
    </source>
</evidence>
<evidence type="ECO:0000256" key="3">
    <source>
        <dbReference type="ARBA" id="ARBA00022679"/>
    </source>
</evidence>